<protein>
    <submittedName>
        <fullName evidence="2">Uncharacterized protein</fullName>
    </submittedName>
</protein>
<gene>
    <name evidence="2" type="ORF">SeMB42_g05014</name>
</gene>
<name>A0A507CU91_9FUNG</name>
<accession>A0A507CU91</accession>
<sequence>MRVRNVIDGRNEEARRGLPFNLRADSDPTPYVVTLIAQIRSDARPFTFTEAQLLYFGATTVLAMCETIDKTLVQNIDISMHMTGLSRNTKPMSSSESSGKLGHGRPKGRGRGIYLNGHDIAKATRKSLSQRRWSVIRRISETRW</sequence>
<reference evidence="2 3" key="1">
    <citation type="journal article" date="2019" name="Sci. Rep.">
        <title>Comparative genomics of chytrid fungi reveal insights into the obligate biotrophic and pathogenic lifestyle of Synchytrium endobioticum.</title>
        <authorList>
            <person name="van de Vossenberg B.T.L.H."/>
            <person name="Warris S."/>
            <person name="Nguyen H.D.T."/>
            <person name="van Gent-Pelzer M.P.E."/>
            <person name="Joly D.L."/>
            <person name="van de Geest H.C."/>
            <person name="Bonants P.J.M."/>
            <person name="Smith D.S."/>
            <person name="Levesque C.A."/>
            <person name="van der Lee T.A.J."/>
        </authorList>
    </citation>
    <scope>NUCLEOTIDE SEQUENCE [LARGE SCALE GENOMIC DNA]</scope>
    <source>
        <strain evidence="2 3">MB42</strain>
    </source>
</reference>
<evidence type="ECO:0000313" key="3">
    <source>
        <dbReference type="Proteomes" id="UP000317494"/>
    </source>
</evidence>
<dbReference type="VEuPathDB" id="FungiDB:SeMB42_g05014"/>
<evidence type="ECO:0000313" key="2">
    <source>
        <dbReference type="EMBL" id="TPX42723.1"/>
    </source>
</evidence>
<feature type="region of interest" description="Disordered" evidence="1">
    <location>
        <begin position="85"/>
        <end position="114"/>
    </location>
</feature>
<dbReference type="EMBL" id="QEAN01000223">
    <property type="protein sequence ID" value="TPX42723.1"/>
    <property type="molecule type" value="Genomic_DNA"/>
</dbReference>
<keyword evidence="3" id="KW-1185">Reference proteome</keyword>
<organism evidence="2 3">
    <name type="scientific">Synchytrium endobioticum</name>
    <dbReference type="NCBI Taxonomy" id="286115"/>
    <lineage>
        <taxon>Eukaryota</taxon>
        <taxon>Fungi</taxon>
        <taxon>Fungi incertae sedis</taxon>
        <taxon>Chytridiomycota</taxon>
        <taxon>Chytridiomycota incertae sedis</taxon>
        <taxon>Chytridiomycetes</taxon>
        <taxon>Synchytriales</taxon>
        <taxon>Synchytriaceae</taxon>
        <taxon>Synchytrium</taxon>
    </lineage>
</organism>
<dbReference type="AlphaFoldDB" id="A0A507CU91"/>
<dbReference type="Proteomes" id="UP000317494">
    <property type="component" value="Unassembled WGS sequence"/>
</dbReference>
<evidence type="ECO:0000256" key="1">
    <source>
        <dbReference type="SAM" id="MobiDB-lite"/>
    </source>
</evidence>
<proteinExistence type="predicted"/>
<comment type="caution">
    <text evidence="2">The sequence shown here is derived from an EMBL/GenBank/DDBJ whole genome shotgun (WGS) entry which is preliminary data.</text>
</comment>
<feature type="compositionally biased region" description="Polar residues" evidence="1">
    <location>
        <begin position="85"/>
        <end position="98"/>
    </location>
</feature>